<organism evidence="4 5">
    <name type="scientific">Erythranthe guttata</name>
    <name type="common">Yellow monkey flower</name>
    <name type="synonym">Mimulus guttatus</name>
    <dbReference type="NCBI Taxonomy" id="4155"/>
    <lineage>
        <taxon>Eukaryota</taxon>
        <taxon>Viridiplantae</taxon>
        <taxon>Streptophyta</taxon>
        <taxon>Embryophyta</taxon>
        <taxon>Tracheophyta</taxon>
        <taxon>Spermatophyta</taxon>
        <taxon>Magnoliopsida</taxon>
        <taxon>eudicotyledons</taxon>
        <taxon>Gunneridae</taxon>
        <taxon>Pentapetalae</taxon>
        <taxon>asterids</taxon>
        <taxon>lamiids</taxon>
        <taxon>Lamiales</taxon>
        <taxon>Phrymaceae</taxon>
        <taxon>Erythranthe</taxon>
    </lineage>
</organism>
<evidence type="ECO:0000313" key="4">
    <source>
        <dbReference type="EMBL" id="EYU40951.1"/>
    </source>
</evidence>
<dbReference type="EMBL" id="KI630370">
    <property type="protein sequence ID" value="EYU40951.1"/>
    <property type="molecule type" value="Genomic_DNA"/>
</dbReference>
<name>A0A022RLX4_ERYGU</name>
<dbReference type="AlphaFoldDB" id="A0A022RLX4"/>
<evidence type="ECO:0000256" key="3">
    <source>
        <dbReference type="SAM" id="MobiDB-lite"/>
    </source>
</evidence>
<evidence type="ECO:0008006" key="6">
    <source>
        <dbReference type="Google" id="ProtNLM"/>
    </source>
</evidence>
<dbReference type="Gene3D" id="1.25.40.10">
    <property type="entry name" value="Tetratricopeptide repeat domain"/>
    <property type="match status" value="2"/>
</dbReference>
<evidence type="ECO:0000256" key="2">
    <source>
        <dbReference type="PROSITE-ProRule" id="PRU00708"/>
    </source>
</evidence>
<dbReference type="Proteomes" id="UP000030748">
    <property type="component" value="Unassembled WGS sequence"/>
</dbReference>
<feature type="region of interest" description="Disordered" evidence="3">
    <location>
        <begin position="224"/>
        <end position="249"/>
    </location>
</feature>
<keyword evidence="5" id="KW-1185">Reference proteome</keyword>
<dbReference type="PANTHER" id="PTHR47932:SF34">
    <property type="entry name" value="OS10G0147250 PROTEIN"/>
    <property type="match status" value="1"/>
</dbReference>
<gene>
    <name evidence="4" type="ORF">MIMGU_mgv11b018047mg</name>
</gene>
<keyword evidence="1" id="KW-0677">Repeat</keyword>
<dbReference type="eggNOG" id="KOG4197">
    <property type="taxonomic scope" value="Eukaryota"/>
</dbReference>
<evidence type="ECO:0000313" key="5">
    <source>
        <dbReference type="Proteomes" id="UP000030748"/>
    </source>
</evidence>
<dbReference type="InterPro" id="IPR011990">
    <property type="entry name" value="TPR-like_helical_dom_sf"/>
</dbReference>
<sequence length="301" mass="33676">MDGLCKAGRVHTARDLLLLLENTIYKPDVMAYNAVINGLCKCRMVDNALQLKSRMIDKGISPTVVTYSSMIQGLCDFDGYCLQGKMDRAKEVFDSITGSGLTPCIISYNSLINGYCKKGKVDEAWRLFLEVSSKDLEQTTVTYNTMIHGLLKADLLMDGNFIRIWKLGKYIPVCNLIVKRIPSKGSLCREGCVDEAKNLLVKMERSGCAPDSVMYNNIIQATKNGSQGRKEGGRRRREEEEDKEERGDVKDRHLQCVEAAYAREVRSATIDPTLEGKIARLAHLRSLFDATNTFIESNPSV</sequence>
<dbReference type="PROSITE" id="PS51375">
    <property type="entry name" value="PPR"/>
    <property type="match status" value="2"/>
</dbReference>
<dbReference type="Pfam" id="PF13041">
    <property type="entry name" value="PPR_2"/>
    <property type="match status" value="2"/>
</dbReference>
<accession>A0A022RLX4</accession>
<protein>
    <recommendedName>
        <fullName evidence="6">Pentatricopeptide repeat-containing protein</fullName>
    </recommendedName>
</protein>
<dbReference type="PANTHER" id="PTHR47932">
    <property type="entry name" value="ATPASE EXPRESSION PROTEIN 3"/>
    <property type="match status" value="1"/>
</dbReference>
<feature type="repeat" description="PPR" evidence="2">
    <location>
        <begin position="104"/>
        <end position="138"/>
    </location>
</feature>
<evidence type="ECO:0000256" key="1">
    <source>
        <dbReference type="ARBA" id="ARBA00022737"/>
    </source>
</evidence>
<dbReference type="Pfam" id="PF01535">
    <property type="entry name" value="PPR"/>
    <property type="match status" value="2"/>
</dbReference>
<proteinExistence type="predicted"/>
<feature type="repeat" description="PPR" evidence="2">
    <location>
        <begin position="28"/>
        <end position="62"/>
    </location>
</feature>
<dbReference type="InterPro" id="IPR002885">
    <property type="entry name" value="PPR_rpt"/>
</dbReference>
<dbReference type="PhylomeDB" id="A0A022RLX4"/>
<dbReference type="NCBIfam" id="TIGR00756">
    <property type="entry name" value="PPR"/>
    <property type="match status" value="3"/>
</dbReference>
<reference evidence="4 5" key="1">
    <citation type="journal article" date="2013" name="Proc. Natl. Acad. Sci. U.S.A.">
        <title>Fine-scale variation in meiotic recombination in Mimulus inferred from population shotgun sequencing.</title>
        <authorList>
            <person name="Hellsten U."/>
            <person name="Wright K.M."/>
            <person name="Jenkins J."/>
            <person name="Shu S."/>
            <person name="Yuan Y."/>
            <person name="Wessler S.R."/>
            <person name="Schmutz J."/>
            <person name="Willis J.H."/>
            <person name="Rokhsar D.S."/>
        </authorList>
    </citation>
    <scope>NUCLEOTIDE SEQUENCE [LARGE SCALE GENOMIC DNA]</scope>
    <source>
        <strain evidence="5">cv. DUN x IM62</strain>
    </source>
</reference>